<evidence type="ECO:0000313" key="3">
    <source>
        <dbReference type="Proteomes" id="UP000184063"/>
    </source>
</evidence>
<organism evidence="2 3">
    <name type="scientific">Aspergillus luchuensis (strain CBS 106.47)</name>
    <dbReference type="NCBI Taxonomy" id="1137211"/>
    <lineage>
        <taxon>Eukaryota</taxon>
        <taxon>Fungi</taxon>
        <taxon>Dikarya</taxon>
        <taxon>Ascomycota</taxon>
        <taxon>Pezizomycotina</taxon>
        <taxon>Eurotiomycetes</taxon>
        <taxon>Eurotiomycetidae</taxon>
        <taxon>Eurotiales</taxon>
        <taxon>Aspergillaceae</taxon>
        <taxon>Aspergillus</taxon>
        <taxon>Aspergillus subgen. Circumdati</taxon>
    </lineage>
</organism>
<feature type="transmembrane region" description="Helical" evidence="1">
    <location>
        <begin position="85"/>
        <end position="107"/>
    </location>
</feature>
<dbReference type="AlphaFoldDB" id="A0A1M3T6E6"/>
<feature type="transmembrane region" description="Helical" evidence="1">
    <location>
        <begin position="38"/>
        <end position="55"/>
    </location>
</feature>
<reference evidence="3" key="1">
    <citation type="journal article" date="2017" name="Genome Biol.">
        <title>Comparative genomics reveals high biological diversity and specific adaptations in the industrially and medically important fungal genus Aspergillus.</title>
        <authorList>
            <person name="de Vries R.P."/>
            <person name="Riley R."/>
            <person name="Wiebenga A."/>
            <person name="Aguilar-Osorio G."/>
            <person name="Amillis S."/>
            <person name="Uchima C.A."/>
            <person name="Anderluh G."/>
            <person name="Asadollahi M."/>
            <person name="Askin M."/>
            <person name="Barry K."/>
            <person name="Battaglia E."/>
            <person name="Bayram O."/>
            <person name="Benocci T."/>
            <person name="Braus-Stromeyer S.A."/>
            <person name="Caldana C."/>
            <person name="Canovas D."/>
            <person name="Cerqueira G.C."/>
            <person name="Chen F."/>
            <person name="Chen W."/>
            <person name="Choi C."/>
            <person name="Clum A."/>
            <person name="Dos Santos R.A."/>
            <person name="Damasio A.R."/>
            <person name="Diallinas G."/>
            <person name="Emri T."/>
            <person name="Fekete E."/>
            <person name="Flipphi M."/>
            <person name="Freyberg S."/>
            <person name="Gallo A."/>
            <person name="Gournas C."/>
            <person name="Habgood R."/>
            <person name="Hainaut M."/>
            <person name="Harispe M.L."/>
            <person name="Henrissat B."/>
            <person name="Hilden K.S."/>
            <person name="Hope R."/>
            <person name="Hossain A."/>
            <person name="Karabika E."/>
            <person name="Karaffa L."/>
            <person name="Karanyi Z."/>
            <person name="Krasevec N."/>
            <person name="Kuo A."/>
            <person name="Kusch H."/>
            <person name="LaButti K."/>
            <person name="Lagendijk E.L."/>
            <person name="Lapidus A."/>
            <person name="Levasseur A."/>
            <person name="Lindquist E."/>
            <person name="Lipzen A."/>
            <person name="Logrieco A.F."/>
            <person name="MacCabe A."/>
            <person name="Maekelae M.R."/>
            <person name="Malavazi I."/>
            <person name="Melin P."/>
            <person name="Meyer V."/>
            <person name="Mielnichuk N."/>
            <person name="Miskei M."/>
            <person name="Molnar A.P."/>
            <person name="Mule G."/>
            <person name="Ngan C.Y."/>
            <person name="Orejas M."/>
            <person name="Orosz E."/>
            <person name="Ouedraogo J.P."/>
            <person name="Overkamp K.M."/>
            <person name="Park H.-S."/>
            <person name="Perrone G."/>
            <person name="Piumi F."/>
            <person name="Punt P.J."/>
            <person name="Ram A.F."/>
            <person name="Ramon A."/>
            <person name="Rauscher S."/>
            <person name="Record E."/>
            <person name="Riano-Pachon D.M."/>
            <person name="Robert V."/>
            <person name="Roehrig J."/>
            <person name="Ruller R."/>
            <person name="Salamov A."/>
            <person name="Salih N.S."/>
            <person name="Samson R.A."/>
            <person name="Sandor E."/>
            <person name="Sanguinetti M."/>
            <person name="Schuetze T."/>
            <person name="Sepcic K."/>
            <person name="Shelest E."/>
            <person name="Sherlock G."/>
            <person name="Sophianopoulou V."/>
            <person name="Squina F.M."/>
            <person name="Sun H."/>
            <person name="Susca A."/>
            <person name="Todd R.B."/>
            <person name="Tsang A."/>
            <person name="Unkles S.E."/>
            <person name="van de Wiele N."/>
            <person name="van Rossen-Uffink D."/>
            <person name="Oliveira J.V."/>
            <person name="Vesth T.C."/>
            <person name="Visser J."/>
            <person name="Yu J.-H."/>
            <person name="Zhou M."/>
            <person name="Andersen M.R."/>
            <person name="Archer D.B."/>
            <person name="Baker S.E."/>
            <person name="Benoit I."/>
            <person name="Brakhage A.A."/>
            <person name="Braus G.H."/>
            <person name="Fischer R."/>
            <person name="Frisvad J.C."/>
            <person name="Goldman G.H."/>
            <person name="Houbraken J."/>
            <person name="Oakley B."/>
            <person name="Pocsi I."/>
            <person name="Scazzocchio C."/>
            <person name="Seiboth B."/>
            <person name="vanKuyk P.A."/>
            <person name="Wortman J."/>
            <person name="Dyer P.S."/>
            <person name="Grigoriev I.V."/>
        </authorList>
    </citation>
    <scope>NUCLEOTIDE SEQUENCE [LARGE SCALE GENOMIC DNA]</scope>
    <source>
        <strain evidence="3">CBS 106.47</strain>
    </source>
</reference>
<feature type="transmembrane region" description="Helical" evidence="1">
    <location>
        <begin position="62"/>
        <end position="79"/>
    </location>
</feature>
<sequence length="108" mass="12284">MILDTVLVTPGLGVSGHIGLVEYRMQLTLLRLIKTGKLIYFILFFYSFFFIRCNLSSSNSPVFAYFLLSKFIQTFVSVTDRLAAYSLPLTHTLSLPISFLFSLILLFT</sequence>
<protein>
    <submittedName>
        <fullName evidence="2">Uncharacterized protein</fullName>
    </submittedName>
</protein>
<keyword evidence="1" id="KW-0812">Transmembrane</keyword>
<proteinExistence type="predicted"/>
<dbReference type="EMBL" id="KV878248">
    <property type="protein sequence ID" value="OJZ82329.1"/>
    <property type="molecule type" value="Genomic_DNA"/>
</dbReference>
<evidence type="ECO:0000313" key="2">
    <source>
        <dbReference type="EMBL" id="OJZ82329.1"/>
    </source>
</evidence>
<gene>
    <name evidence="2" type="ORF">ASPFODRAFT_353384</name>
</gene>
<dbReference type="Proteomes" id="UP000184063">
    <property type="component" value="Unassembled WGS sequence"/>
</dbReference>
<keyword evidence="1" id="KW-1133">Transmembrane helix</keyword>
<evidence type="ECO:0000256" key="1">
    <source>
        <dbReference type="SAM" id="Phobius"/>
    </source>
</evidence>
<name>A0A1M3T6E6_ASPLC</name>
<accession>A0A1M3T6E6</accession>
<keyword evidence="1" id="KW-0472">Membrane</keyword>
<dbReference type="VEuPathDB" id="FungiDB:ASPFODRAFT_353384"/>